<comment type="caution">
    <text evidence="6">The sequence shown here is derived from an EMBL/GenBank/DDBJ whole genome shotgun (WGS) entry which is preliminary data.</text>
</comment>
<dbReference type="InterPro" id="IPR036271">
    <property type="entry name" value="Tet_transcr_reg_TetR-rel_C_sf"/>
</dbReference>
<dbReference type="SUPFAM" id="SSF46689">
    <property type="entry name" value="Homeodomain-like"/>
    <property type="match status" value="1"/>
</dbReference>
<gene>
    <name evidence="6" type="ORF">ACFFIA_39765</name>
</gene>
<dbReference type="Gene3D" id="1.10.357.10">
    <property type="entry name" value="Tetracycline Repressor, domain 2"/>
    <property type="match status" value="1"/>
</dbReference>
<name>A0ABV6MGS8_9ACTN</name>
<dbReference type="EMBL" id="JBHLUH010000089">
    <property type="protein sequence ID" value="MFC0533759.1"/>
    <property type="molecule type" value="Genomic_DNA"/>
</dbReference>
<dbReference type="RefSeq" id="WP_377261771.1">
    <property type="nucleotide sequence ID" value="NZ_JBHLUH010000089.1"/>
</dbReference>
<dbReference type="InterPro" id="IPR001647">
    <property type="entry name" value="HTH_TetR"/>
</dbReference>
<dbReference type="PANTHER" id="PTHR30055:SF151">
    <property type="entry name" value="TRANSCRIPTIONAL REGULATORY PROTEIN"/>
    <property type="match status" value="1"/>
</dbReference>
<dbReference type="Pfam" id="PF00440">
    <property type="entry name" value="TetR_N"/>
    <property type="match status" value="1"/>
</dbReference>
<keyword evidence="1" id="KW-0805">Transcription regulation</keyword>
<feature type="domain" description="HTH tetR-type" evidence="5">
    <location>
        <begin position="33"/>
        <end position="93"/>
    </location>
</feature>
<dbReference type="PANTHER" id="PTHR30055">
    <property type="entry name" value="HTH-TYPE TRANSCRIPTIONAL REGULATOR RUTR"/>
    <property type="match status" value="1"/>
</dbReference>
<dbReference type="InterPro" id="IPR050109">
    <property type="entry name" value="HTH-type_TetR-like_transc_reg"/>
</dbReference>
<evidence type="ECO:0000256" key="3">
    <source>
        <dbReference type="ARBA" id="ARBA00023163"/>
    </source>
</evidence>
<feature type="DNA-binding region" description="H-T-H motif" evidence="4">
    <location>
        <begin position="56"/>
        <end position="75"/>
    </location>
</feature>
<dbReference type="InterPro" id="IPR004111">
    <property type="entry name" value="Repressor_TetR_C"/>
</dbReference>
<dbReference type="Proteomes" id="UP001589867">
    <property type="component" value="Unassembled WGS sequence"/>
</dbReference>
<evidence type="ECO:0000256" key="4">
    <source>
        <dbReference type="PROSITE-ProRule" id="PRU00335"/>
    </source>
</evidence>
<keyword evidence="3" id="KW-0804">Transcription</keyword>
<dbReference type="SUPFAM" id="SSF48498">
    <property type="entry name" value="Tetracyclin repressor-like, C-terminal domain"/>
    <property type="match status" value="1"/>
</dbReference>
<protein>
    <submittedName>
        <fullName evidence="6">TetR/AcrR family transcriptional regulator</fullName>
    </submittedName>
</protein>
<keyword evidence="7" id="KW-1185">Reference proteome</keyword>
<evidence type="ECO:0000313" key="6">
    <source>
        <dbReference type="EMBL" id="MFC0533759.1"/>
    </source>
</evidence>
<keyword evidence="2 4" id="KW-0238">DNA-binding</keyword>
<dbReference type="PROSITE" id="PS50977">
    <property type="entry name" value="HTH_TETR_2"/>
    <property type="match status" value="1"/>
</dbReference>
<accession>A0ABV6MGS8</accession>
<evidence type="ECO:0000256" key="1">
    <source>
        <dbReference type="ARBA" id="ARBA00023015"/>
    </source>
</evidence>
<reference evidence="6 7" key="1">
    <citation type="submission" date="2024-09" db="EMBL/GenBank/DDBJ databases">
        <authorList>
            <person name="Sun Q."/>
            <person name="Mori K."/>
        </authorList>
    </citation>
    <scope>NUCLEOTIDE SEQUENCE [LARGE SCALE GENOMIC DNA]</scope>
    <source>
        <strain evidence="6 7">TBRC 3947</strain>
    </source>
</reference>
<evidence type="ECO:0000313" key="7">
    <source>
        <dbReference type="Proteomes" id="UP001589867"/>
    </source>
</evidence>
<proteinExistence type="predicted"/>
<sequence>MATPEGDTTAPSAAGVELLWGHQGRRTRGPRPALTLASIADAAIRVADEEGLDAVSMQRVAAALGVTKMALYRYVPSKAELLAVMTEVAVGEPPAIYNVPGGWRRKIEEWAEMLRATWQEHPWLPTATLGERLMGPRETGWAEVAVSALEGTGLSGAERMNAVFLVSGHVRNTQSQPWIADPRLSPLLTDLVRREKERFSALVAAIDDTGPDAGDNGWSFGLNRILDGLEQLIESRAAFA</sequence>
<organism evidence="6 7">
    <name type="scientific">Phytohabitans kaempferiae</name>
    <dbReference type="NCBI Taxonomy" id="1620943"/>
    <lineage>
        <taxon>Bacteria</taxon>
        <taxon>Bacillati</taxon>
        <taxon>Actinomycetota</taxon>
        <taxon>Actinomycetes</taxon>
        <taxon>Micromonosporales</taxon>
        <taxon>Micromonosporaceae</taxon>
    </lineage>
</organism>
<dbReference type="Pfam" id="PF02909">
    <property type="entry name" value="TetR_C_1"/>
    <property type="match status" value="1"/>
</dbReference>
<evidence type="ECO:0000259" key="5">
    <source>
        <dbReference type="PROSITE" id="PS50977"/>
    </source>
</evidence>
<evidence type="ECO:0000256" key="2">
    <source>
        <dbReference type="ARBA" id="ARBA00023125"/>
    </source>
</evidence>
<dbReference type="PRINTS" id="PR00455">
    <property type="entry name" value="HTHTETR"/>
</dbReference>
<dbReference type="InterPro" id="IPR009057">
    <property type="entry name" value="Homeodomain-like_sf"/>
</dbReference>